<sequence length="109" mass="11958">MLWFTMLPCRDARTREPRPSTCLATQERPCSGPYNFILPFSAVDSWPSASSSAGPIIYSSMDVSAPIPRPSTSKAISPETSSLPRNFCRTCFASRIFPLLTSHRGDSGK</sequence>
<name>A0A2P2KDB4_RHIMU</name>
<reference evidence="1" key="1">
    <citation type="submission" date="2018-02" db="EMBL/GenBank/DDBJ databases">
        <title>Rhizophora mucronata_Transcriptome.</title>
        <authorList>
            <person name="Meera S.P."/>
            <person name="Sreeshan A."/>
            <person name="Augustine A."/>
        </authorList>
    </citation>
    <scope>NUCLEOTIDE SEQUENCE</scope>
    <source>
        <tissue evidence="1">Leaf</tissue>
    </source>
</reference>
<dbReference type="AlphaFoldDB" id="A0A2P2KDB4"/>
<proteinExistence type="predicted"/>
<dbReference type="EMBL" id="GGEC01023213">
    <property type="protein sequence ID" value="MBX03697.1"/>
    <property type="molecule type" value="Transcribed_RNA"/>
</dbReference>
<organism evidence="1">
    <name type="scientific">Rhizophora mucronata</name>
    <name type="common">Asiatic mangrove</name>
    <dbReference type="NCBI Taxonomy" id="61149"/>
    <lineage>
        <taxon>Eukaryota</taxon>
        <taxon>Viridiplantae</taxon>
        <taxon>Streptophyta</taxon>
        <taxon>Embryophyta</taxon>
        <taxon>Tracheophyta</taxon>
        <taxon>Spermatophyta</taxon>
        <taxon>Magnoliopsida</taxon>
        <taxon>eudicotyledons</taxon>
        <taxon>Gunneridae</taxon>
        <taxon>Pentapetalae</taxon>
        <taxon>rosids</taxon>
        <taxon>fabids</taxon>
        <taxon>Malpighiales</taxon>
        <taxon>Rhizophoraceae</taxon>
        <taxon>Rhizophora</taxon>
    </lineage>
</organism>
<evidence type="ECO:0000313" key="1">
    <source>
        <dbReference type="EMBL" id="MBX03697.1"/>
    </source>
</evidence>
<accession>A0A2P2KDB4</accession>
<protein>
    <submittedName>
        <fullName evidence="1">Uncharacterized protein</fullName>
    </submittedName>
</protein>